<dbReference type="Proteomes" id="UP000218366">
    <property type="component" value="Unassembled WGS sequence"/>
</dbReference>
<accession>A0A2A4B981</accession>
<dbReference type="Pfam" id="PF11804">
    <property type="entry name" value="DUF3325"/>
    <property type="match status" value="1"/>
</dbReference>
<evidence type="ECO:0000313" key="2">
    <source>
        <dbReference type="EMBL" id="PCD04216.1"/>
    </source>
</evidence>
<evidence type="ECO:0000313" key="3">
    <source>
        <dbReference type="Proteomes" id="UP000218366"/>
    </source>
</evidence>
<dbReference type="InterPro" id="IPR021762">
    <property type="entry name" value="DUF3325"/>
</dbReference>
<evidence type="ECO:0008006" key="4">
    <source>
        <dbReference type="Google" id="ProtNLM"/>
    </source>
</evidence>
<name>A0A2A4B981_9SPHN</name>
<feature type="transmembrane region" description="Helical" evidence="1">
    <location>
        <begin position="49"/>
        <end position="70"/>
    </location>
</feature>
<keyword evidence="1" id="KW-1133">Transmembrane helix</keyword>
<comment type="caution">
    <text evidence="2">The sequence shown here is derived from an EMBL/GenBank/DDBJ whole genome shotgun (WGS) entry which is preliminary data.</text>
</comment>
<dbReference type="EMBL" id="NWMW01000001">
    <property type="protein sequence ID" value="PCD04216.1"/>
    <property type="molecule type" value="Genomic_DNA"/>
</dbReference>
<keyword evidence="1" id="KW-0472">Membrane</keyword>
<feature type="transmembrane region" description="Helical" evidence="1">
    <location>
        <begin position="77"/>
        <end position="96"/>
    </location>
</feature>
<dbReference type="AlphaFoldDB" id="A0A2A4B981"/>
<protein>
    <recommendedName>
        <fullName evidence="4">DUF3325 domain-containing protein</fullName>
    </recommendedName>
</protein>
<organism evidence="2 3">
    <name type="scientific">Sphingomonas spermidinifaciens</name>
    <dbReference type="NCBI Taxonomy" id="1141889"/>
    <lineage>
        <taxon>Bacteria</taxon>
        <taxon>Pseudomonadati</taxon>
        <taxon>Pseudomonadota</taxon>
        <taxon>Alphaproteobacteria</taxon>
        <taxon>Sphingomonadales</taxon>
        <taxon>Sphingomonadaceae</taxon>
        <taxon>Sphingomonas</taxon>
    </lineage>
</organism>
<evidence type="ECO:0000256" key="1">
    <source>
        <dbReference type="SAM" id="Phobius"/>
    </source>
</evidence>
<keyword evidence="3" id="KW-1185">Reference proteome</keyword>
<gene>
    <name evidence="2" type="ORF">COC42_07975</name>
</gene>
<proteinExistence type="predicted"/>
<keyword evidence="1" id="KW-0812">Transmembrane</keyword>
<reference evidence="2 3" key="1">
    <citation type="submission" date="2017-09" db="EMBL/GenBank/DDBJ databases">
        <title>Sphingomonas spermidinifaciens 9NM-10, whole genome shotgun sequence.</title>
        <authorList>
            <person name="Feng G."/>
            <person name="Zhu H."/>
        </authorList>
    </citation>
    <scope>NUCLEOTIDE SEQUENCE [LARGE SCALE GENOMIC DNA]</scope>
    <source>
        <strain evidence="2 3">9NM-10</strain>
    </source>
</reference>
<sequence>MSAFLFLGALLSALTGCALLALSQARHWQAVTGSLSVARPGPRRSGYVLVATSLLLTVLLDGAGFAALFWPLLSGAAVLATAAVLAISPGLLRPLARLWEARPPGRR</sequence>
<dbReference type="RefSeq" id="WP_096342611.1">
    <property type="nucleotide sequence ID" value="NZ_NWMW01000001.1"/>
</dbReference>